<evidence type="ECO:0000259" key="7">
    <source>
        <dbReference type="Pfam" id="PF06271"/>
    </source>
</evidence>
<dbReference type="RefSeq" id="WP_043057900.1">
    <property type="nucleotide sequence ID" value="NZ_LXEY01000018.1"/>
</dbReference>
<name>A0A1B7LZG2_9MICC</name>
<dbReference type="InterPro" id="IPR051791">
    <property type="entry name" value="Pra-immunoreactive"/>
</dbReference>
<evidence type="ECO:0000256" key="4">
    <source>
        <dbReference type="ARBA" id="ARBA00022989"/>
    </source>
</evidence>
<protein>
    <recommendedName>
        <fullName evidence="7">RDD domain-containing protein</fullName>
    </recommendedName>
</protein>
<evidence type="ECO:0000313" key="9">
    <source>
        <dbReference type="Proteomes" id="UP000078292"/>
    </source>
</evidence>
<dbReference type="Pfam" id="PF06271">
    <property type="entry name" value="RDD"/>
    <property type="match status" value="1"/>
</dbReference>
<comment type="subcellular location">
    <subcellularLocation>
        <location evidence="1">Cell membrane</location>
        <topology evidence="1">Multi-pass membrane protein</topology>
    </subcellularLocation>
</comment>
<evidence type="ECO:0000256" key="5">
    <source>
        <dbReference type="ARBA" id="ARBA00023136"/>
    </source>
</evidence>
<dbReference type="PIRSF" id="PIRSF021697">
    <property type="entry name" value="UCP021697"/>
    <property type="match status" value="1"/>
</dbReference>
<proteinExistence type="predicted"/>
<dbReference type="InterPro" id="IPR010432">
    <property type="entry name" value="RDD"/>
</dbReference>
<dbReference type="PANTHER" id="PTHR36115:SF6">
    <property type="entry name" value="PROLINE-RICH ANTIGEN HOMOLOG"/>
    <property type="match status" value="1"/>
</dbReference>
<feature type="transmembrane region" description="Helical" evidence="6">
    <location>
        <begin position="96"/>
        <end position="117"/>
    </location>
</feature>
<dbReference type="PANTHER" id="PTHR36115">
    <property type="entry name" value="PROLINE-RICH ANTIGEN HOMOLOG-RELATED"/>
    <property type="match status" value="1"/>
</dbReference>
<keyword evidence="4 6" id="KW-1133">Transmembrane helix</keyword>
<evidence type="ECO:0000256" key="2">
    <source>
        <dbReference type="ARBA" id="ARBA00022475"/>
    </source>
</evidence>
<dbReference type="InterPro" id="IPR016795">
    <property type="entry name" value="UCP021697"/>
</dbReference>
<keyword evidence="5 6" id="KW-0472">Membrane</keyword>
<feature type="transmembrane region" description="Helical" evidence="6">
    <location>
        <begin position="60"/>
        <end position="84"/>
    </location>
</feature>
<comment type="caution">
    <text evidence="8">The sequence shown here is derived from an EMBL/GenBank/DDBJ whole genome shotgun (WGS) entry which is preliminary data.</text>
</comment>
<keyword evidence="9" id="KW-1185">Reference proteome</keyword>
<dbReference type="OrthoDB" id="5187110at2"/>
<accession>A0A1B7LZG2</accession>
<evidence type="ECO:0000256" key="6">
    <source>
        <dbReference type="SAM" id="Phobius"/>
    </source>
</evidence>
<dbReference type="AlphaFoldDB" id="A0A1B7LZG2"/>
<gene>
    <name evidence="8" type="ORF">A6F49_10265</name>
</gene>
<keyword evidence="3 6" id="KW-0812">Transmembrane</keyword>
<reference evidence="8 9" key="1">
    <citation type="submission" date="2016-04" db="EMBL/GenBank/DDBJ databases">
        <title>First whole genome shotgun sequence of the bacterium Enteractinococcus sp. strain UASWS1574.</title>
        <authorList>
            <person name="Crovadore J."/>
            <person name="Chablais R."/>
            <person name="Lefort F."/>
        </authorList>
    </citation>
    <scope>NUCLEOTIDE SEQUENCE [LARGE SCALE GENOMIC DNA]</scope>
    <source>
        <strain evidence="8 9">UASWS1574</strain>
    </source>
</reference>
<dbReference type="Proteomes" id="UP000078292">
    <property type="component" value="Unassembled WGS sequence"/>
</dbReference>
<dbReference type="EMBL" id="LXEY01000018">
    <property type="protein sequence ID" value="OAV60863.1"/>
    <property type="molecule type" value="Genomic_DNA"/>
</dbReference>
<evidence type="ECO:0000256" key="3">
    <source>
        <dbReference type="ARBA" id="ARBA00022692"/>
    </source>
</evidence>
<evidence type="ECO:0000313" key="8">
    <source>
        <dbReference type="EMBL" id="OAV60863.1"/>
    </source>
</evidence>
<keyword evidence="2" id="KW-1003">Cell membrane</keyword>
<sequence length="136" mass="14781">MSNAQYSSREPRWAGEFLGLPETGPASAASYPRRIGALFVDWFIASGIGLMLAAGNQWLVLGIFVVMHFALLWLFATTLGKLLFRIQVVQVGGAPVKLYQAAIRAVLLGLVVPVLIIDRDGRGLHDKMAGTVEIQM</sequence>
<dbReference type="GO" id="GO:0005886">
    <property type="term" value="C:plasma membrane"/>
    <property type="evidence" value="ECO:0007669"/>
    <property type="project" value="UniProtKB-SubCell"/>
</dbReference>
<feature type="domain" description="RDD" evidence="7">
    <location>
        <begin position="33"/>
        <end position="130"/>
    </location>
</feature>
<organism evidence="8 9">
    <name type="scientific">Enteractinococcus helveticum</name>
    <dbReference type="NCBI Taxonomy" id="1837282"/>
    <lineage>
        <taxon>Bacteria</taxon>
        <taxon>Bacillati</taxon>
        <taxon>Actinomycetota</taxon>
        <taxon>Actinomycetes</taxon>
        <taxon>Micrococcales</taxon>
        <taxon>Micrococcaceae</taxon>
    </lineage>
</organism>
<dbReference type="STRING" id="1837282.A6F49_10265"/>
<evidence type="ECO:0000256" key="1">
    <source>
        <dbReference type="ARBA" id="ARBA00004651"/>
    </source>
</evidence>